<feature type="domain" description="DUF6533" evidence="2">
    <location>
        <begin position="26"/>
        <end position="70"/>
    </location>
</feature>
<proteinExistence type="predicted"/>
<feature type="transmembrane region" description="Helical" evidence="1">
    <location>
        <begin position="102"/>
        <end position="121"/>
    </location>
</feature>
<dbReference type="InterPro" id="IPR045340">
    <property type="entry name" value="DUF6533"/>
</dbReference>
<keyword evidence="1" id="KW-0472">Membrane</keyword>
<protein>
    <recommendedName>
        <fullName evidence="2">DUF6533 domain-containing protein</fullName>
    </recommendedName>
</protein>
<evidence type="ECO:0000313" key="3">
    <source>
        <dbReference type="EMBL" id="KAJ8489003.1"/>
    </source>
</evidence>
<dbReference type="AlphaFoldDB" id="A0AAD7TZA2"/>
<sequence>MADSADQEFFEEVISDVYYFTVDNICEVAGIALLTYDYLLTFSGEIQFVWSRKFSGATVVFVLNRYVTLFSKIVLSISTFWWPNQTDQRLVAHGAPVLLTEIFTVAVAFVVAAFSALRVYGRPGHQYGNDSIHSEVTGYLRLDVPSINTFNLSHLRFHGLSTVVEKEATLTQRSGGVSIVTHTCAIGADLLVIVLTWIKTYQMKKEASVLGSGAAFSSLILRDGTLYFG</sequence>
<evidence type="ECO:0000259" key="2">
    <source>
        <dbReference type="Pfam" id="PF20151"/>
    </source>
</evidence>
<reference evidence="3" key="1">
    <citation type="submission" date="2022-11" db="EMBL/GenBank/DDBJ databases">
        <title>Genome Sequence of Cubamyces cubensis.</title>
        <authorList>
            <person name="Buettner E."/>
        </authorList>
    </citation>
    <scope>NUCLEOTIDE SEQUENCE</scope>
    <source>
        <strain evidence="3">MPL-01</strain>
    </source>
</reference>
<keyword evidence="4" id="KW-1185">Reference proteome</keyword>
<organism evidence="3 4">
    <name type="scientific">Trametes cubensis</name>
    <dbReference type="NCBI Taxonomy" id="1111947"/>
    <lineage>
        <taxon>Eukaryota</taxon>
        <taxon>Fungi</taxon>
        <taxon>Dikarya</taxon>
        <taxon>Basidiomycota</taxon>
        <taxon>Agaricomycotina</taxon>
        <taxon>Agaricomycetes</taxon>
        <taxon>Polyporales</taxon>
        <taxon>Polyporaceae</taxon>
        <taxon>Trametes</taxon>
    </lineage>
</organism>
<comment type="caution">
    <text evidence="3">The sequence shown here is derived from an EMBL/GenBank/DDBJ whole genome shotgun (WGS) entry which is preliminary data.</text>
</comment>
<evidence type="ECO:0000256" key="1">
    <source>
        <dbReference type="SAM" id="Phobius"/>
    </source>
</evidence>
<dbReference type="Pfam" id="PF20151">
    <property type="entry name" value="DUF6533"/>
    <property type="match status" value="1"/>
</dbReference>
<keyword evidence="1" id="KW-1133">Transmembrane helix</keyword>
<accession>A0AAD7TZA2</accession>
<evidence type="ECO:0000313" key="4">
    <source>
        <dbReference type="Proteomes" id="UP001215151"/>
    </source>
</evidence>
<dbReference type="EMBL" id="JAPEVG010000055">
    <property type="protein sequence ID" value="KAJ8489003.1"/>
    <property type="molecule type" value="Genomic_DNA"/>
</dbReference>
<feature type="transmembrane region" description="Helical" evidence="1">
    <location>
        <begin position="62"/>
        <end position="82"/>
    </location>
</feature>
<gene>
    <name evidence="3" type="ORF">ONZ51_g3220</name>
</gene>
<name>A0AAD7TZA2_9APHY</name>
<keyword evidence="1" id="KW-0812">Transmembrane</keyword>
<dbReference type="Proteomes" id="UP001215151">
    <property type="component" value="Unassembled WGS sequence"/>
</dbReference>